<dbReference type="GeneID" id="96282193"/>
<dbReference type="OrthoDB" id="4236353at2"/>
<name>A0A640UQH0_9ACTN</name>
<evidence type="ECO:0000313" key="1">
    <source>
        <dbReference type="EMBL" id="GFE36346.1"/>
    </source>
</evidence>
<dbReference type="Proteomes" id="UP000431826">
    <property type="component" value="Unassembled WGS sequence"/>
</dbReference>
<organism evidence="1 2">
    <name type="scientific">Streptomyces tubercidicus</name>
    <dbReference type="NCBI Taxonomy" id="47759"/>
    <lineage>
        <taxon>Bacteria</taxon>
        <taxon>Bacillati</taxon>
        <taxon>Actinomycetota</taxon>
        <taxon>Actinomycetes</taxon>
        <taxon>Kitasatosporales</taxon>
        <taxon>Streptomycetaceae</taxon>
        <taxon>Streptomyces</taxon>
    </lineage>
</organism>
<protein>
    <submittedName>
        <fullName evidence="1">Uncharacterized protein</fullName>
    </submittedName>
</protein>
<reference evidence="1 2" key="1">
    <citation type="submission" date="2019-12" db="EMBL/GenBank/DDBJ databases">
        <title>Whole genome shotgun sequence of Streptomyces tubercidicus NBRC 13090.</title>
        <authorList>
            <person name="Ichikawa N."/>
            <person name="Kimura A."/>
            <person name="Kitahashi Y."/>
            <person name="Komaki H."/>
            <person name="Tamura T."/>
        </authorList>
    </citation>
    <scope>NUCLEOTIDE SEQUENCE [LARGE SCALE GENOMIC DNA]</scope>
    <source>
        <strain evidence="1 2">NBRC 13090</strain>
    </source>
</reference>
<dbReference type="AlphaFoldDB" id="A0A640UQH0"/>
<evidence type="ECO:0000313" key="2">
    <source>
        <dbReference type="Proteomes" id="UP000431826"/>
    </source>
</evidence>
<comment type="caution">
    <text evidence="1">The sequence shown here is derived from an EMBL/GenBank/DDBJ whole genome shotgun (WGS) entry which is preliminary data.</text>
</comment>
<dbReference type="RefSeq" id="WP_159742666.1">
    <property type="nucleotide sequence ID" value="NZ_BLIR01000001.1"/>
</dbReference>
<keyword evidence="2" id="KW-1185">Reference proteome</keyword>
<accession>A0A640UQH0</accession>
<proteinExistence type="predicted"/>
<gene>
    <name evidence="1" type="ORF">Stube_10190</name>
</gene>
<dbReference type="EMBL" id="BLIR01000001">
    <property type="protein sequence ID" value="GFE36346.1"/>
    <property type="molecule type" value="Genomic_DNA"/>
</dbReference>
<sequence length="90" mass="9736">MASERIRQDAQPGVEHVSLVASRHRVLAMTFVMAADLWEAEQLAASAWAEWLDRSWLDGWRLASCAADLALGVWAVQASIKPDGGMSGVG</sequence>